<proteinExistence type="predicted"/>
<feature type="compositionally biased region" description="Low complexity" evidence="1">
    <location>
        <begin position="148"/>
        <end position="194"/>
    </location>
</feature>
<name>D3Q1G2_STANL</name>
<dbReference type="EMBL" id="CP001778">
    <property type="protein sequence ID" value="ADD45742.1"/>
    <property type="molecule type" value="Genomic_DNA"/>
</dbReference>
<keyword evidence="2" id="KW-1133">Transmembrane helix</keyword>
<dbReference type="HOGENOM" id="CLU_1353939_0_0_11"/>
<dbReference type="RefSeq" id="WP_013021313.1">
    <property type="nucleotide sequence ID" value="NC_013947.1"/>
</dbReference>
<evidence type="ECO:0000256" key="2">
    <source>
        <dbReference type="SAM" id="Phobius"/>
    </source>
</evidence>
<accession>D3Q1G2</accession>
<organism evidence="3 4">
    <name type="scientific">Stackebrandtia nassauensis (strain DSM 44728 / CIP 108903 / NRRL B-16338 / NBRC 102104 / LLR-40K-21)</name>
    <dbReference type="NCBI Taxonomy" id="446470"/>
    <lineage>
        <taxon>Bacteria</taxon>
        <taxon>Bacillati</taxon>
        <taxon>Actinomycetota</taxon>
        <taxon>Actinomycetes</taxon>
        <taxon>Glycomycetales</taxon>
        <taxon>Glycomycetaceae</taxon>
        <taxon>Stackebrandtia</taxon>
    </lineage>
</organism>
<dbReference type="Proteomes" id="UP000000844">
    <property type="component" value="Chromosome"/>
</dbReference>
<feature type="compositionally biased region" description="Low complexity" evidence="1">
    <location>
        <begin position="103"/>
        <end position="122"/>
    </location>
</feature>
<feature type="region of interest" description="Disordered" evidence="1">
    <location>
        <begin position="60"/>
        <end position="202"/>
    </location>
</feature>
<dbReference type="STRING" id="446470.Snas_6118"/>
<evidence type="ECO:0000313" key="4">
    <source>
        <dbReference type="Proteomes" id="UP000000844"/>
    </source>
</evidence>
<reference evidence="3 4" key="1">
    <citation type="journal article" date="2009" name="Stand. Genomic Sci.">
        <title>Complete genome sequence of Stackebrandtia nassauensis type strain (LLR-40K-21).</title>
        <authorList>
            <person name="Munk C."/>
            <person name="Lapidus A."/>
            <person name="Copeland A."/>
            <person name="Jando M."/>
            <person name="Mayilraj S."/>
            <person name="Glavina Del Rio T."/>
            <person name="Nolan M."/>
            <person name="Chen F."/>
            <person name="Lucas S."/>
            <person name="Tice H."/>
            <person name="Cheng J.F."/>
            <person name="Han C."/>
            <person name="Detter J.C."/>
            <person name="Bruce D."/>
            <person name="Goodwin L."/>
            <person name="Chain P."/>
            <person name="Pitluck S."/>
            <person name="Goker M."/>
            <person name="Ovchinikova G."/>
            <person name="Pati A."/>
            <person name="Ivanova N."/>
            <person name="Mavromatis K."/>
            <person name="Chen A."/>
            <person name="Palaniappan K."/>
            <person name="Land M."/>
            <person name="Hauser L."/>
            <person name="Chang Y.J."/>
            <person name="Jeffries C.D."/>
            <person name="Bristow J."/>
            <person name="Eisen J.A."/>
            <person name="Markowitz V."/>
            <person name="Hugenholtz P."/>
            <person name="Kyrpides N.C."/>
            <person name="Klenk H.P."/>
        </authorList>
    </citation>
    <scope>NUCLEOTIDE SEQUENCE [LARGE SCALE GENOMIC DNA]</scope>
    <source>
        <strain evidence="4">DSM 44728 / CIP 108903 / NRRL B-16338 / NBRC 102104 / LLR-40K-21</strain>
    </source>
</reference>
<keyword evidence="2" id="KW-0472">Membrane</keyword>
<evidence type="ECO:0000313" key="3">
    <source>
        <dbReference type="EMBL" id="ADD45742.1"/>
    </source>
</evidence>
<evidence type="ECO:0000256" key="1">
    <source>
        <dbReference type="SAM" id="MobiDB-lite"/>
    </source>
</evidence>
<keyword evidence="2" id="KW-0812">Transmembrane</keyword>
<protein>
    <submittedName>
        <fullName evidence="3">Uncharacterized protein</fullName>
    </submittedName>
</protein>
<feature type="compositionally biased region" description="Acidic residues" evidence="1">
    <location>
        <begin position="70"/>
        <end position="84"/>
    </location>
</feature>
<dbReference type="AlphaFoldDB" id="D3Q1G2"/>
<gene>
    <name evidence="3" type="ordered locus">Snas_6118</name>
</gene>
<keyword evidence="4" id="KW-1185">Reference proteome</keyword>
<feature type="transmembrane region" description="Helical" evidence="2">
    <location>
        <begin position="38"/>
        <end position="59"/>
    </location>
</feature>
<dbReference type="KEGG" id="sna:Snas_6118"/>
<sequence length="202" mass="20520">MNDDIGKELTDLTKEAKAVDMTERAYVGARRLGMRRMVLGTAVVVALMGGGVAGAVSLLPTGSVSQPTDGGDDCATETPTDDQTDPTGGPYSDEPSSSTTDGSDNTVTPSDDPSDSGSDLPTMTEEPSSSATDEPSQSDEPSCEPSDEPSSTETTTEEPSSSSADEPSSSSTDEPSSSSSDEPTSSSSDEPTSTGEVTTDTP</sequence>